<protein>
    <recommendedName>
        <fullName evidence="8">FAD-binding domain-containing protein</fullName>
    </recommendedName>
</protein>
<feature type="domain" description="FAD-binding" evidence="8">
    <location>
        <begin position="19"/>
        <end position="377"/>
    </location>
</feature>
<dbReference type="GO" id="GO:0004497">
    <property type="term" value="F:monooxygenase activity"/>
    <property type="evidence" value="ECO:0007669"/>
    <property type="project" value="UniProtKB-KW"/>
</dbReference>
<sequence>MTTHNMSNDTTLHANVPLTILIIGAGIGGLALGTSLSLSGHAVRILEAAPEIGEVGAGIQVAPNLSRILDRWGLLSELKTKGGAVMLERNSLRRWEGGEELGTAELMPGVGEKYGAPLMVAHRADLQRVLLNGALRAGCELLTDHRVTDIDLAGTRVQLSTGEWITADTILAADGIRSPTRHALSLLLSTPDRPLPTGDAAYRVLIPRTQMLQDPELSVLINQNVGIRWMGPGRHIMAYPIKGGEVYNMVLLHPDTSSTPTAESWTQRGSKAEMLAHYAAWNPTVTKLLNMVPEGEVMEWTLNSHAELAHWVYNNTALVGDACHPMLPYVAQGAAQAVEDAAVLSTCLNLIEKKVDIPDALKVYERLRLPRASAIQRSAATTRAALHLPDGPEQRLRDAQIREASSQAHMDSTAAGGGAKKNPDMWGDRAWQEFMWGVDVVEECVDKFGKVLEEVYNNSSIVRRLACALFVVLTILVHSVGTKAYCLSAIGTSFPVSFLKPERIPSEIFSGARRTGGMSSLLSSESNALVKVILLAGGGGSGRGINGGSGGLGGHGGFGGRHFVFVFIQLRGDGNAL</sequence>
<evidence type="ECO:0000256" key="6">
    <source>
        <dbReference type="SAM" id="MobiDB-lite"/>
    </source>
</evidence>
<dbReference type="SUPFAM" id="SSF54373">
    <property type="entry name" value="FAD-linked reductases, C-terminal domain"/>
    <property type="match status" value="1"/>
</dbReference>
<keyword evidence="7" id="KW-0812">Transmembrane</keyword>
<keyword evidence="10" id="KW-1185">Reference proteome</keyword>
<keyword evidence="7" id="KW-1133">Transmembrane helix</keyword>
<feature type="transmembrane region" description="Helical" evidence="7">
    <location>
        <begin position="12"/>
        <end position="32"/>
    </location>
</feature>
<dbReference type="InterPro" id="IPR002938">
    <property type="entry name" value="FAD-bd"/>
</dbReference>
<dbReference type="PANTHER" id="PTHR13789">
    <property type="entry name" value="MONOOXYGENASE"/>
    <property type="match status" value="1"/>
</dbReference>
<reference evidence="9 10" key="3">
    <citation type="journal article" date="2015" name="Genome Announc.">
        <title>Draft Genome Sequence of the Archiascomycetous Yeast Saitoella complicata.</title>
        <authorList>
            <person name="Yamauchi K."/>
            <person name="Kondo S."/>
            <person name="Hamamoto M."/>
            <person name="Takahashi Y."/>
            <person name="Ogura Y."/>
            <person name="Hayashi T."/>
            <person name="Nishida H."/>
        </authorList>
    </citation>
    <scope>NUCLEOTIDE SEQUENCE [LARGE SCALE GENOMIC DNA]</scope>
    <source>
        <strain evidence="9 10">NRRL Y-17804</strain>
    </source>
</reference>
<gene>
    <name evidence="9" type="ORF">G7K_2603-t1</name>
</gene>
<dbReference type="InterPro" id="IPR036188">
    <property type="entry name" value="FAD/NAD-bd_sf"/>
</dbReference>
<accession>A0A0E9NGA7</accession>
<feature type="region of interest" description="Disordered" evidence="6">
    <location>
        <begin position="402"/>
        <end position="422"/>
    </location>
</feature>
<dbReference type="STRING" id="698492.A0A0E9NGA7"/>
<dbReference type="AlphaFoldDB" id="A0A0E9NGA7"/>
<keyword evidence="3" id="KW-0274">FAD</keyword>
<comment type="caution">
    <text evidence="9">The sequence shown here is derived from an EMBL/GenBank/DDBJ whole genome shotgun (WGS) entry which is preliminary data.</text>
</comment>
<reference evidence="9 10" key="1">
    <citation type="journal article" date="2011" name="J. Gen. Appl. Microbiol.">
        <title>Draft genome sequencing of the enigmatic yeast Saitoella complicata.</title>
        <authorList>
            <person name="Nishida H."/>
            <person name="Hamamoto M."/>
            <person name="Sugiyama J."/>
        </authorList>
    </citation>
    <scope>NUCLEOTIDE SEQUENCE [LARGE SCALE GENOMIC DNA]</scope>
    <source>
        <strain evidence="9 10">NRRL Y-17804</strain>
    </source>
</reference>
<evidence type="ECO:0000259" key="8">
    <source>
        <dbReference type="Pfam" id="PF01494"/>
    </source>
</evidence>
<dbReference type="OMA" id="GEVMEWT"/>
<evidence type="ECO:0000256" key="4">
    <source>
        <dbReference type="ARBA" id="ARBA00023002"/>
    </source>
</evidence>
<dbReference type="PRINTS" id="PR00420">
    <property type="entry name" value="RNGMNOXGNASE"/>
</dbReference>
<evidence type="ECO:0000256" key="1">
    <source>
        <dbReference type="ARBA" id="ARBA00007992"/>
    </source>
</evidence>
<dbReference type="Proteomes" id="UP000033140">
    <property type="component" value="Unassembled WGS sequence"/>
</dbReference>
<reference evidence="9 10" key="2">
    <citation type="journal article" date="2014" name="J. Gen. Appl. Microbiol.">
        <title>The early diverging ascomycetous budding yeast Saitoella complicata has three histone deacetylases belonging to the Clr6, Hos2, and Rpd3 lineages.</title>
        <authorList>
            <person name="Nishida H."/>
            <person name="Matsumoto T."/>
            <person name="Kondo S."/>
            <person name="Hamamoto M."/>
            <person name="Yoshikawa H."/>
        </authorList>
    </citation>
    <scope>NUCLEOTIDE SEQUENCE [LARGE SCALE GENOMIC DNA]</scope>
    <source>
        <strain evidence="9 10">NRRL Y-17804</strain>
    </source>
</reference>
<dbReference type="InterPro" id="IPR050493">
    <property type="entry name" value="FAD-dep_Monooxygenase_BioMet"/>
</dbReference>
<evidence type="ECO:0000256" key="2">
    <source>
        <dbReference type="ARBA" id="ARBA00022630"/>
    </source>
</evidence>
<comment type="similarity">
    <text evidence="1">Belongs to the paxM FAD-dependent monooxygenase family.</text>
</comment>
<name>A0A0E9NGA7_SAICN</name>
<keyword evidence="4" id="KW-0560">Oxidoreductase</keyword>
<evidence type="ECO:0000313" key="10">
    <source>
        <dbReference type="Proteomes" id="UP000033140"/>
    </source>
</evidence>
<evidence type="ECO:0000313" key="9">
    <source>
        <dbReference type="EMBL" id="GAO48430.1"/>
    </source>
</evidence>
<keyword evidence="2" id="KW-0285">Flavoprotein</keyword>
<keyword evidence="7" id="KW-0472">Membrane</keyword>
<evidence type="ECO:0000256" key="7">
    <source>
        <dbReference type="SAM" id="Phobius"/>
    </source>
</evidence>
<evidence type="ECO:0000256" key="5">
    <source>
        <dbReference type="ARBA" id="ARBA00023033"/>
    </source>
</evidence>
<organism evidence="9 10">
    <name type="scientific">Saitoella complicata (strain BCRC 22490 / CBS 7301 / JCM 7358 / NBRC 10748 / NRRL Y-17804)</name>
    <dbReference type="NCBI Taxonomy" id="698492"/>
    <lineage>
        <taxon>Eukaryota</taxon>
        <taxon>Fungi</taxon>
        <taxon>Dikarya</taxon>
        <taxon>Ascomycota</taxon>
        <taxon>Taphrinomycotina</taxon>
        <taxon>Taphrinomycotina incertae sedis</taxon>
        <taxon>Saitoella</taxon>
    </lineage>
</organism>
<dbReference type="GO" id="GO:0071949">
    <property type="term" value="F:FAD binding"/>
    <property type="evidence" value="ECO:0007669"/>
    <property type="project" value="InterPro"/>
</dbReference>
<proteinExistence type="inferred from homology"/>
<dbReference type="Gene3D" id="3.50.50.60">
    <property type="entry name" value="FAD/NAD(P)-binding domain"/>
    <property type="match status" value="1"/>
</dbReference>
<keyword evidence="5" id="KW-0503">Monooxygenase</keyword>
<evidence type="ECO:0000256" key="3">
    <source>
        <dbReference type="ARBA" id="ARBA00022827"/>
    </source>
</evidence>
<dbReference type="Pfam" id="PF01494">
    <property type="entry name" value="FAD_binding_3"/>
    <property type="match status" value="1"/>
</dbReference>
<dbReference type="PANTHER" id="PTHR13789:SF147">
    <property type="entry name" value="PUTATIVE (AFU_ORTHOLOGUE AFUA_2G01950)-RELATED"/>
    <property type="match status" value="1"/>
</dbReference>
<dbReference type="FunFam" id="3.50.50.60:FF:000115">
    <property type="entry name" value="Salicylate hydroxylase, putative"/>
    <property type="match status" value="1"/>
</dbReference>
<dbReference type="EMBL" id="BACD03000014">
    <property type="protein sequence ID" value="GAO48430.1"/>
    <property type="molecule type" value="Genomic_DNA"/>
</dbReference>
<dbReference type="SUPFAM" id="SSF51905">
    <property type="entry name" value="FAD/NAD(P)-binding domain"/>
    <property type="match status" value="1"/>
</dbReference>